<dbReference type="Proteomes" id="UP001597340">
    <property type="component" value="Unassembled WGS sequence"/>
</dbReference>
<protein>
    <submittedName>
        <fullName evidence="1">Uncharacterized protein</fullName>
    </submittedName>
</protein>
<sequence length="165" mass="18232">KYTDPTNVGDDVYYYYVNYDNLMQEKGNKGLISPQSLGIFPIVKTNENKGYWVDQNNALRVSTYYGPGSAKLTVSSSVTAQVEGAISGTAGAIEASMGFSMSKGFSLSDEYSVNVPKGERWVISAFPRYEKHRLGVYDPYPFGDIFLGYVMVSKPVGVAFRVDKQ</sequence>
<comment type="caution">
    <text evidence="1">The sequence shown here is derived from an EMBL/GenBank/DDBJ whole genome shotgun (WGS) entry which is preliminary data.</text>
</comment>
<accession>A0ABW4DKG8</accession>
<proteinExistence type="predicted"/>
<organism evidence="1 2">
    <name type="scientific">Paenibacillus farraposensis</name>
    <dbReference type="NCBI Taxonomy" id="2807095"/>
    <lineage>
        <taxon>Bacteria</taxon>
        <taxon>Bacillati</taxon>
        <taxon>Bacillota</taxon>
        <taxon>Bacilli</taxon>
        <taxon>Bacillales</taxon>
        <taxon>Paenibacillaceae</taxon>
        <taxon>Paenibacillus</taxon>
    </lineage>
</organism>
<keyword evidence="2" id="KW-1185">Reference proteome</keyword>
<gene>
    <name evidence="1" type="ORF">ACFQ5D_23775</name>
</gene>
<name>A0ABW4DKG8_9BACL</name>
<feature type="non-terminal residue" evidence="1">
    <location>
        <position position="1"/>
    </location>
</feature>
<evidence type="ECO:0000313" key="1">
    <source>
        <dbReference type="EMBL" id="MFD1464269.1"/>
    </source>
</evidence>
<reference evidence="2" key="1">
    <citation type="journal article" date="2019" name="Int. J. Syst. Evol. Microbiol.">
        <title>The Global Catalogue of Microorganisms (GCM) 10K type strain sequencing project: providing services to taxonomists for standard genome sequencing and annotation.</title>
        <authorList>
            <consortium name="The Broad Institute Genomics Platform"/>
            <consortium name="The Broad Institute Genome Sequencing Center for Infectious Disease"/>
            <person name="Wu L."/>
            <person name="Ma J."/>
        </authorList>
    </citation>
    <scope>NUCLEOTIDE SEQUENCE [LARGE SCALE GENOMIC DNA]</scope>
    <source>
        <strain evidence="2">CCM 9147</strain>
    </source>
</reference>
<evidence type="ECO:0000313" key="2">
    <source>
        <dbReference type="Proteomes" id="UP001597340"/>
    </source>
</evidence>
<dbReference type="EMBL" id="JBHTNZ010000113">
    <property type="protein sequence ID" value="MFD1464269.1"/>
    <property type="molecule type" value="Genomic_DNA"/>
</dbReference>